<keyword evidence="10" id="KW-1185">Reference proteome</keyword>
<dbReference type="InterPro" id="IPR037294">
    <property type="entry name" value="ABC_BtuC-like"/>
</dbReference>
<comment type="caution">
    <text evidence="9">The sequence shown here is derived from an EMBL/GenBank/DDBJ whole genome shotgun (WGS) entry which is preliminary data.</text>
</comment>
<dbReference type="Pfam" id="PF01032">
    <property type="entry name" value="FecCD"/>
    <property type="match status" value="1"/>
</dbReference>
<dbReference type="Proteomes" id="UP000655410">
    <property type="component" value="Unassembled WGS sequence"/>
</dbReference>
<keyword evidence="6 8" id="KW-1133">Transmembrane helix</keyword>
<evidence type="ECO:0000256" key="3">
    <source>
        <dbReference type="ARBA" id="ARBA00022448"/>
    </source>
</evidence>
<evidence type="ECO:0000256" key="1">
    <source>
        <dbReference type="ARBA" id="ARBA00004651"/>
    </source>
</evidence>
<feature type="transmembrane region" description="Helical" evidence="8">
    <location>
        <begin position="188"/>
        <end position="214"/>
    </location>
</feature>
<evidence type="ECO:0000256" key="7">
    <source>
        <dbReference type="ARBA" id="ARBA00023136"/>
    </source>
</evidence>
<keyword evidence="4" id="KW-1003">Cell membrane</keyword>
<dbReference type="InterPro" id="IPR000522">
    <property type="entry name" value="ABC_transptr_permease_BtuC"/>
</dbReference>
<evidence type="ECO:0000313" key="10">
    <source>
        <dbReference type="Proteomes" id="UP000655410"/>
    </source>
</evidence>
<gene>
    <name evidence="9" type="ORF">GCM10011584_06990</name>
</gene>
<comment type="subcellular location">
    <subcellularLocation>
        <location evidence="1">Cell membrane</location>
        <topology evidence="1">Multi-pass membrane protein</topology>
    </subcellularLocation>
</comment>
<feature type="transmembrane region" description="Helical" evidence="8">
    <location>
        <begin position="274"/>
        <end position="295"/>
    </location>
</feature>
<dbReference type="RefSeq" id="WP_188782561.1">
    <property type="nucleotide sequence ID" value="NZ_BMNI01000001.1"/>
</dbReference>
<evidence type="ECO:0000256" key="6">
    <source>
        <dbReference type="ARBA" id="ARBA00022989"/>
    </source>
</evidence>
<proteinExistence type="inferred from homology"/>
<dbReference type="Gene3D" id="1.10.3470.10">
    <property type="entry name" value="ABC transporter involved in vitamin B12 uptake, BtuC"/>
    <property type="match status" value="1"/>
</dbReference>
<comment type="similarity">
    <text evidence="2">Belongs to the binding-protein-dependent transport system permease family. FecCD subfamily.</text>
</comment>
<dbReference type="SUPFAM" id="SSF81345">
    <property type="entry name" value="ABC transporter involved in vitamin B12 uptake, BtuC"/>
    <property type="match status" value="1"/>
</dbReference>
<name>A0ABQ2N773_9ACTN</name>
<dbReference type="PANTHER" id="PTHR30472:SF1">
    <property type="entry name" value="FE(3+) DICITRATE TRANSPORT SYSTEM PERMEASE PROTEIN FECC-RELATED"/>
    <property type="match status" value="1"/>
</dbReference>
<evidence type="ECO:0000256" key="2">
    <source>
        <dbReference type="ARBA" id="ARBA00007935"/>
    </source>
</evidence>
<reference evidence="10" key="1">
    <citation type="journal article" date="2019" name="Int. J. Syst. Evol. Microbiol.">
        <title>The Global Catalogue of Microorganisms (GCM) 10K type strain sequencing project: providing services to taxonomists for standard genome sequencing and annotation.</title>
        <authorList>
            <consortium name="The Broad Institute Genomics Platform"/>
            <consortium name="The Broad Institute Genome Sequencing Center for Infectious Disease"/>
            <person name="Wu L."/>
            <person name="Ma J."/>
        </authorList>
    </citation>
    <scope>NUCLEOTIDE SEQUENCE [LARGE SCALE GENOMIC DNA]</scope>
    <source>
        <strain evidence="10">CGMCC 4.7371</strain>
    </source>
</reference>
<keyword evidence="7 8" id="KW-0472">Membrane</keyword>
<protein>
    <submittedName>
        <fullName evidence="9">Iron ABC transporter permease</fullName>
    </submittedName>
</protein>
<dbReference type="EMBL" id="BMNI01000001">
    <property type="protein sequence ID" value="GGO85919.1"/>
    <property type="molecule type" value="Genomic_DNA"/>
</dbReference>
<feature type="transmembrane region" description="Helical" evidence="8">
    <location>
        <begin position="147"/>
        <end position="168"/>
    </location>
</feature>
<keyword evidence="5 8" id="KW-0812">Transmembrane</keyword>
<feature type="transmembrane region" description="Helical" evidence="8">
    <location>
        <begin position="307"/>
        <end position="324"/>
    </location>
</feature>
<sequence length="331" mass="33829">MLRHLTAWPVVIAALGGVAAAALAVGVQHVPLATTWQALTSYDAGDGLQAIVREQRLPRLVLGLVAGASLGLAGALLQGLTRNPIADPGLLGINAGASLAVVVAMWTLGVSTPAQVVWFAVAGALVAAVVVYGAASLGFEGATPVKLALVGAALTATLSSVVAAILLTDLTTFTNYRFWMVGALVNRPLSLVPTVAPLAVPGLLLAFASARFLNAMALGEDVARSLGFRVERGRLLVMLAAVLLSAAATALAGPVVFVGLIVPHAARALVGIDYRLVLPLTALLGPLLLLGADVVGRVLSRPQEFQAGLVVAFLGAPVLIWLVRRGRQVAM</sequence>
<dbReference type="CDD" id="cd06550">
    <property type="entry name" value="TM_ABC_iron-siderophores_like"/>
    <property type="match status" value="1"/>
</dbReference>
<feature type="transmembrane region" description="Helical" evidence="8">
    <location>
        <begin position="89"/>
        <end position="110"/>
    </location>
</feature>
<feature type="transmembrane region" description="Helical" evidence="8">
    <location>
        <begin position="235"/>
        <end position="262"/>
    </location>
</feature>
<feature type="transmembrane region" description="Helical" evidence="8">
    <location>
        <begin position="60"/>
        <end position="77"/>
    </location>
</feature>
<feature type="transmembrane region" description="Helical" evidence="8">
    <location>
        <begin position="116"/>
        <end position="135"/>
    </location>
</feature>
<organism evidence="9 10">
    <name type="scientific">Nocardioides phosphati</name>
    <dbReference type="NCBI Taxonomy" id="1867775"/>
    <lineage>
        <taxon>Bacteria</taxon>
        <taxon>Bacillati</taxon>
        <taxon>Actinomycetota</taxon>
        <taxon>Actinomycetes</taxon>
        <taxon>Propionibacteriales</taxon>
        <taxon>Nocardioidaceae</taxon>
        <taxon>Nocardioides</taxon>
    </lineage>
</organism>
<evidence type="ECO:0000256" key="5">
    <source>
        <dbReference type="ARBA" id="ARBA00022692"/>
    </source>
</evidence>
<keyword evidence="3" id="KW-0813">Transport</keyword>
<dbReference type="PANTHER" id="PTHR30472">
    <property type="entry name" value="FERRIC ENTEROBACTIN TRANSPORT SYSTEM PERMEASE PROTEIN"/>
    <property type="match status" value="1"/>
</dbReference>
<evidence type="ECO:0000256" key="4">
    <source>
        <dbReference type="ARBA" id="ARBA00022475"/>
    </source>
</evidence>
<evidence type="ECO:0000313" key="9">
    <source>
        <dbReference type="EMBL" id="GGO85919.1"/>
    </source>
</evidence>
<evidence type="ECO:0000256" key="8">
    <source>
        <dbReference type="SAM" id="Phobius"/>
    </source>
</evidence>
<accession>A0ABQ2N773</accession>